<accession>A0A183DMA8</accession>
<dbReference type="EMBL" id="UYRT01034371">
    <property type="protein sequence ID" value="VDK78483.1"/>
    <property type="molecule type" value="Genomic_DNA"/>
</dbReference>
<reference evidence="3" key="1">
    <citation type="submission" date="2016-06" db="UniProtKB">
        <authorList>
            <consortium name="WormBaseParasite"/>
        </authorList>
    </citation>
    <scope>IDENTIFICATION</scope>
</reference>
<proteinExistence type="predicted"/>
<dbReference type="Proteomes" id="UP000271098">
    <property type="component" value="Unassembled WGS sequence"/>
</dbReference>
<evidence type="ECO:0000313" key="3">
    <source>
        <dbReference type="WBParaSite" id="GPUH_0000986001-mRNA-1"/>
    </source>
</evidence>
<evidence type="ECO:0000313" key="2">
    <source>
        <dbReference type="Proteomes" id="UP000271098"/>
    </source>
</evidence>
<organism evidence="3">
    <name type="scientific">Gongylonema pulchrum</name>
    <dbReference type="NCBI Taxonomy" id="637853"/>
    <lineage>
        <taxon>Eukaryota</taxon>
        <taxon>Metazoa</taxon>
        <taxon>Ecdysozoa</taxon>
        <taxon>Nematoda</taxon>
        <taxon>Chromadorea</taxon>
        <taxon>Rhabditida</taxon>
        <taxon>Spirurina</taxon>
        <taxon>Spiruromorpha</taxon>
        <taxon>Spiruroidea</taxon>
        <taxon>Gongylonematidae</taxon>
        <taxon>Gongylonema</taxon>
    </lineage>
</organism>
<sequence length="79" mass="9124">MRDGTLKTSRISYAKNILFSDCFSEYSRKKFRDFVRTVEIGLQRLDVRVADGGLIDLTEQPNGMPSKQRKRKLMLAVAR</sequence>
<dbReference type="AlphaFoldDB" id="A0A183DMA8"/>
<gene>
    <name evidence="1" type="ORF">GPUH_LOCUS9853</name>
</gene>
<evidence type="ECO:0000313" key="1">
    <source>
        <dbReference type="EMBL" id="VDK78483.1"/>
    </source>
</evidence>
<keyword evidence="2" id="KW-1185">Reference proteome</keyword>
<protein>
    <submittedName>
        <fullName evidence="3">Transposase</fullName>
    </submittedName>
</protein>
<dbReference type="WBParaSite" id="GPUH_0000986001-mRNA-1">
    <property type="protein sequence ID" value="GPUH_0000986001-mRNA-1"/>
    <property type="gene ID" value="GPUH_0000986001"/>
</dbReference>
<name>A0A183DMA8_9BILA</name>
<reference evidence="1 2" key="2">
    <citation type="submission" date="2018-11" db="EMBL/GenBank/DDBJ databases">
        <authorList>
            <consortium name="Pathogen Informatics"/>
        </authorList>
    </citation>
    <scope>NUCLEOTIDE SEQUENCE [LARGE SCALE GENOMIC DNA]</scope>
</reference>